<protein>
    <submittedName>
        <fullName evidence="3">Uncharacterized protein</fullName>
    </submittedName>
</protein>
<gene>
    <name evidence="3" type="ORF">O181_078566</name>
</gene>
<comment type="caution">
    <text evidence="3">The sequence shown here is derived from an EMBL/GenBank/DDBJ whole genome shotgun (WGS) entry which is preliminary data.</text>
</comment>
<evidence type="ECO:0000313" key="4">
    <source>
        <dbReference type="Proteomes" id="UP000765509"/>
    </source>
</evidence>
<sequence length="79" mass="8625">MLSKNHLQLLAAALILTFAYLPSSLSQGPGSRPKPGGSEADPGGKSSEIEFPDYTTPVQCNFAYLKERDPLYDGKLIRR</sequence>
<reference evidence="3" key="1">
    <citation type="submission" date="2021-03" db="EMBL/GenBank/DDBJ databases">
        <title>Draft genome sequence of rust myrtle Austropuccinia psidii MF-1, a brazilian biotype.</title>
        <authorList>
            <person name="Quecine M.C."/>
            <person name="Pachon D.M.R."/>
            <person name="Bonatelli M.L."/>
            <person name="Correr F.H."/>
            <person name="Franceschini L.M."/>
            <person name="Leite T.F."/>
            <person name="Margarido G.R.A."/>
            <person name="Almeida C.A."/>
            <person name="Ferrarezi J.A."/>
            <person name="Labate C.A."/>
        </authorList>
    </citation>
    <scope>NUCLEOTIDE SEQUENCE</scope>
    <source>
        <strain evidence="3">MF-1</strain>
    </source>
</reference>
<dbReference type="Proteomes" id="UP000765509">
    <property type="component" value="Unassembled WGS sequence"/>
</dbReference>
<accession>A0A9Q3FK87</accession>
<evidence type="ECO:0000313" key="3">
    <source>
        <dbReference type="EMBL" id="MBW0538851.1"/>
    </source>
</evidence>
<keyword evidence="2" id="KW-0732">Signal</keyword>
<feature type="region of interest" description="Disordered" evidence="1">
    <location>
        <begin position="25"/>
        <end position="52"/>
    </location>
</feature>
<evidence type="ECO:0000256" key="1">
    <source>
        <dbReference type="SAM" id="MobiDB-lite"/>
    </source>
</evidence>
<feature type="chain" id="PRO_5040268700" evidence="2">
    <location>
        <begin position="27"/>
        <end position="79"/>
    </location>
</feature>
<name>A0A9Q3FK87_9BASI</name>
<evidence type="ECO:0000256" key="2">
    <source>
        <dbReference type="SAM" id="SignalP"/>
    </source>
</evidence>
<feature type="signal peptide" evidence="2">
    <location>
        <begin position="1"/>
        <end position="26"/>
    </location>
</feature>
<dbReference type="EMBL" id="AVOT02043416">
    <property type="protein sequence ID" value="MBW0538851.1"/>
    <property type="molecule type" value="Genomic_DNA"/>
</dbReference>
<keyword evidence="4" id="KW-1185">Reference proteome</keyword>
<proteinExistence type="predicted"/>
<dbReference type="AlphaFoldDB" id="A0A9Q3FK87"/>
<organism evidence="3 4">
    <name type="scientific">Austropuccinia psidii MF-1</name>
    <dbReference type="NCBI Taxonomy" id="1389203"/>
    <lineage>
        <taxon>Eukaryota</taxon>
        <taxon>Fungi</taxon>
        <taxon>Dikarya</taxon>
        <taxon>Basidiomycota</taxon>
        <taxon>Pucciniomycotina</taxon>
        <taxon>Pucciniomycetes</taxon>
        <taxon>Pucciniales</taxon>
        <taxon>Sphaerophragmiaceae</taxon>
        <taxon>Austropuccinia</taxon>
    </lineage>
</organism>